<sequence length="358" mass="39540">MADFGKREKKFLKAKESERLKILRNAPAEEKQWYLDLLASQKGEQSAQTLAKKINFEKYFNANRGKGSLGATWNKGQKGGGEPINIPQELPKETQDYKDLLLKEAQIGLPGLLQQLRTPYQSPMNQQVEGIFGHLQNPILQNLLNPDQRFAAGRSLFPSEIENEYQQMQQQQPSAIGSLLSSLGKHYYETEAVPWLQKPENLQWLGEQGIPQAYNQASNYGNQAYDYAKNSRAGQGIGDILEYLGAMKQGFGRDAEDIGGYLGMMGQGLGQDASEYADFFRGIPGLAREGVQSFGQSFQNPELYGGIPARAYQGVQSGLGGLQNLGRFAKTLPGEAYNDISSLLSKLGSYLPSRNKGA</sequence>
<gene>
    <name evidence="2" type="ORF">UFOVP268_46</name>
    <name evidence="1" type="ORF">UFOVP97_28</name>
</gene>
<protein>
    <submittedName>
        <fullName evidence="2">Uncharacterized protein</fullName>
    </submittedName>
</protein>
<organism evidence="2">
    <name type="scientific">uncultured Caudovirales phage</name>
    <dbReference type="NCBI Taxonomy" id="2100421"/>
    <lineage>
        <taxon>Viruses</taxon>
        <taxon>Duplodnaviria</taxon>
        <taxon>Heunggongvirae</taxon>
        <taxon>Uroviricota</taxon>
        <taxon>Caudoviricetes</taxon>
        <taxon>Peduoviridae</taxon>
        <taxon>Maltschvirus</taxon>
        <taxon>Maltschvirus maltsch</taxon>
    </lineage>
</organism>
<reference evidence="2" key="1">
    <citation type="submission" date="2020-04" db="EMBL/GenBank/DDBJ databases">
        <authorList>
            <person name="Chiriac C."/>
            <person name="Salcher M."/>
            <person name="Ghai R."/>
            <person name="Kavagutti S V."/>
        </authorList>
    </citation>
    <scope>NUCLEOTIDE SEQUENCE</scope>
</reference>
<evidence type="ECO:0000313" key="2">
    <source>
        <dbReference type="EMBL" id="CAB4134344.1"/>
    </source>
</evidence>
<dbReference type="EMBL" id="LR796216">
    <property type="protein sequence ID" value="CAB4127763.1"/>
    <property type="molecule type" value="Genomic_DNA"/>
</dbReference>
<name>A0A6J5LIF0_9CAUD</name>
<dbReference type="EMBL" id="LR796286">
    <property type="protein sequence ID" value="CAB4134344.1"/>
    <property type="molecule type" value="Genomic_DNA"/>
</dbReference>
<evidence type="ECO:0000313" key="1">
    <source>
        <dbReference type="EMBL" id="CAB4127763.1"/>
    </source>
</evidence>
<proteinExistence type="predicted"/>
<accession>A0A6J5LIF0</accession>